<dbReference type="Pfam" id="PF25783">
    <property type="entry name" value="BigA_beta"/>
    <property type="match status" value="1"/>
</dbReference>
<dbReference type="InterPro" id="IPR058034">
    <property type="entry name" value="BigA_beta"/>
</dbReference>
<dbReference type="AlphaFoldDB" id="A0A6B8N182"/>
<evidence type="ECO:0000259" key="3">
    <source>
        <dbReference type="Pfam" id="PF03797"/>
    </source>
</evidence>
<dbReference type="InterPro" id="IPR036709">
    <property type="entry name" value="Autotransporte_beta_dom_sf"/>
</dbReference>
<dbReference type="EMBL" id="CP046115">
    <property type="protein sequence ID" value="QGN39607.1"/>
    <property type="molecule type" value="Genomic_DNA"/>
</dbReference>
<feature type="domain" description="Putative surface-exposed virulence protein BigA beta-sandwich" evidence="4">
    <location>
        <begin position="516"/>
        <end position="597"/>
    </location>
</feature>
<feature type="chain" id="PRO_5025690913" evidence="2">
    <location>
        <begin position="24"/>
        <end position="941"/>
    </location>
</feature>
<feature type="region of interest" description="Disordered" evidence="1">
    <location>
        <begin position="113"/>
        <end position="148"/>
    </location>
</feature>
<feature type="compositionally biased region" description="Low complexity" evidence="1">
    <location>
        <begin position="115"/>
        <end position="146"/>
    </location>
</feature>
<dbReference type="RefSeq" id="WP_154681909.1">
    <property type="nucleotide sequence ID" value="NZ_CP046115.1"/>
</dbReference>
<keyword evidence="2" id="KW-0732">Signal</keyword>
<evidence type="ECO:0000313" key="5">
    <source>
        <dbReference type="EMBL" id="QGN39607.1"/>
    </source>
</evidence>
<name>A0A6B8N182_KLEOX</name>
<evidence type="ECO:0000256" key="1">
    <source>
        <dbReference type="SAM" id="MobiDB-lite"/>
    </source>
</evidence>
<feature type="signal peptide" evidence="2">
    <location>
        <begin position="1"/>
        <end position="23"/>
    </location>
</feature>
<dbReference type="OrthoDB" id="6504911at2"/>
<accession>A0A6B8N182</accession>
<sequence length="941" mass="98942">MNKKLLSCMISLSLGATSISSQAASCPSNIDKLSAEQRASLPENCRADDESSSLWWWVGGGATLAALGIAVAAGGGGDGDDDDDDFDDYDDYIEYYHRYGNWPTNTPQDVIDRWNNLNNTGGTGNTDNPGNTGNTGNSGSNTGNSTQDRFSAHLNSAASNVTPFTFNQSNGTLAVDANSLASGNNQYTARITGQGITLNQPAGVTTTAQNDATALSITGSQAQINIAGNLSASSDASIIELNGAGSTLDLAASSKVNVQSGADAIDIEGANATVSVKGSLTVSGWDSTGIKLDGQQSKLTIAESARINVSSLSGTWRDDDVIASAFDIDGNNFQVIQDSQNFAVGANATGIDAEASTGGSVLQRGGMTVSGSGATGIRIENEYSTGGLSAINSGTMNVSAGGTGMYAEGAGATVVNTGQITVNNSGSALTAARGASAINRGTITLTADNGAASGSLTALRGTGNSTLINDSQGVIHINASGAAPFTTTTSNDRIVNSGKIYVNGSDATRQYTVGNYTIGTQNIAQAGALYGQNLNLADVQVDTAFTQQTSATSVRLDDVFVGNNLNGSGNIQSTSVVWQAKGIKDSQGNVDVVMSKNRYDELVSNADLQAAAKALEEGYHASALYGSLNQSSVQGLSQAISQISGRDIGLALRQARTLTNRFERMADNTLKTTAGLGFNIIDKHNPQAELGENGRYDMVALTQDFSLDGQQFTLRYGLARIEGGTNKGADGVDNGYSQFFGLGHQYSLGEWLWKNQLDASIHQLDTSRHIRYQGVNRQATAHSEQQELSFTSTLGKNLELSKELTLEPYAGAKMRWHHADAVQEQRAGEWNLNLDGRDKTAVDILAGVRLGWQDENGLHLNASVEAGPTIYYQEQTGYARLNSAPGVRFKNASARREKITSNAQVGARWVTGNTSLGLNAWHWQEESQSDKGLLFRLNYQF</sequence>
<protein>
    <submittedName>
        <fullName evidence="5">Autotransporter domain-containing protein</fullName>
    </submittedName>
</protein>
<evidence type="ECO:0000259" key="4">
    <source>
        <dbReference type="Pfam" id="PF25783"/>
    </source>
</evidence>
<proteinExistence type="predicted"/>
<dbReference type="Gene3D" id="2.40.128.130">
    <property type="entry name" value="Autotransporter beta-domain"/>
    <property type="match status" value="1"/>
</dbReference>
<organism evidence="5 6">
    <name type="scientific">Klebsiella oxytoca</name>
    <dbReference type="NCBI Taxonomy" id="571"/>
    <lineage>
        <taxon>Bacteria</taxon>
        <taxon>Pseudomonadati</taxon>
        <taxon>Pseudomonadota</taxon>
        <taxon>Gammaproteobacteria</taxon>
        <taxon>Enterobacterales</taxon>
        <taxon>Enterobacteriaceae</taxon>
        <taxon>Klebsiella/Raoultella group</taxon>
        <taxon>Klebsiella</taxon>
    </lineage>
</organism>
<dbReference type="InterPro" id="IPR005546">
    <property type="entry name" value="Autotransporte_beta"/>
</dbReference>
<dbReference type="SUPFAM" id="SSF103515">
    <property type="entry name" value="Autotransporter"/>
    <property type="match status" value="1"/>
</dbReference>
<dbReference type="Pfam" id="PF03797">
    <property type="entry name" value="Autotransporter"/>
    <property type="match status" value="1"/>
</dbReference>
<evidence type="ECO:0000313" key="6">
    <source>
        <dbReference type="Proteomes" id="UP000427108"/>
    </source>
</evidence>
<dbReference type="Proteomes" id="UP000427108">
    <property type="component" value="Chromosome"/>
</dbReference>
<evidence type="ECO:0000256" key="2">
    <source>
        <dbReference type="SAM" id="SignalP"/>
    </source>
</evidence>
<gene>
    <name evidence="5" type="ORF">GJ746_20905</name>
</gene>
<feature type="domain" description="Autotransporter" evidence="3">
    <location>
        <begin position="736"/>
        <end position="919"/>
    </location>
</feature>
<reference evidence="5 6" key="1">
    <citation type="submission" date="2019-11" db="EMBL/GenBank/DDBJ databases">
        <title>Isolation and Application of One Kind of P-Hydroxybenzoic Acid Degrading Bacterium in Mitigating Cropping Obstacle of Cucumber.</title>
        <authorList>
            <person name="Wu F."/>
            <person name="An Y."/>
        </authorList>
    </citation>
    <scope>NUCLEOTIDE SEQUENCE [LARGE SCALE GENOMIC DNA]</scope>
    <source>
        <strain evidence="5 6">P620</strain>
    </source>
</reference>